<dbReference type="AlphaFoldDB" id="L7VQD0"/>
<keyword evidence="1" id="KW-0812">Transmembrane</keyword>
<evidence type="ECO:0000256" key="1">
    <source>
        <dbReference type="SAM" id="Phobius"/>
    </source>
</evidence>
<reference evidence="2 3" key="1">
    <citation type="journal article" date="2013" name="Genome Announc.">
        <title>Complete genome sequence of Clostridium stercorarium subsp. stercorarium strain DSM 8532, a thermophilic degrader of plant cell wall fibers.</title>
        <authorList>
            <person name="Poehlein A."/>
            <person name="Zverlov V.V."/>
            <person name="Daniel R."/>
            <person name="Schwarz W.H."/>
            <person name="Liebl W."/>
        </authorList>
    </citation>
    <scope>NUCLEOTIDE SEQUENCE [LARGE SCALE GENOMIC DNA]</scope>
    <source>
        <strain evidence="3">ATCC 35414 / DSM 8532 / NCIMB 11754</strain>
    </source>
</reference>
<organism evidence="2 3">
    <name type="scientific">Thermoclostridium stercorarium (strain ATCC 35414 / DSM 8532 / NCIMB 11754)</name>
    <name type="common">Clostridium stercorarium</name>
    <dbReference type="NCBI Taxonomy" id="1121335"/>
    <lineage>
        <taxon>Bacteria</taxon>
        <taxon>Bacillati</taxon>
        <taxon>Bacillota</taxon>
        <taxon>Clostridia</taxon>
        <taxon>Eubacteriales</taxon>
        <taxon>Oscillospiraceae</taxon>
        <taxon>Thermoclostridium</taxon>
    </lineage>
</organism>
<dbReference type="Proteomes" id="UP000011220">
    <property type="component" value="Chromosome"/>
</dbReference>
<sequence>MYDADAAGLYMLCRSMYSLFILIRIYFMKRRVSDARI</sequence>
<feature type="transmembrane region" description="Helical" evidence="1">
    <location>
        <begin position="6"/>
        <end position="27"/>
    </location>
</feature>
<keyword evidence="3" id="KW-1185">Reference proteome</keyword>
<keyword evidence="1" id="KW-1133">Transmembrane helix</keyword>
<evidence type="ECO:0000313" key="3">
    <source>
        <dbReference type="Proteomes" id="UP000011220"/>
    </source>
</evidence>
<keyword evidence="1" id="KW-0472">Membrane</keyword>
<gene>
    <name evidence="2" type="ordered locus">Cst_c20390</name>
</gene>
<dbReference type="EMBL" id="CP004044">
    <property type="protein sequence ID" value="AGC69012.1"/>
    <property type="molecule type" value="Genomic_DNA"/>
</dbReference>
<proteinExistence type="predicted"/>
<protein>
    <submittedName>
        <fullName evidence="2">Uncharacterized protein</fullName>
    </submittedName>
</protein>
<accession>L7VQD0</accession>
<evidence type="ECO:0000313" key="2">
    <source>
        <dbReference type="EMBL" id="AGC69012.1"/>
    </source>
</evidence>
<dbReference type="KEGG" id="css:Cst_c20390"/>
<name>L7VQD0_THES1</name>